<dbReference type="RefSeq" id="WP_206586206.1">
    <property type="nucleotide sequence ID" value="NZ_JAFKCU010000002.1"/>
</dbReference>
<dbReference type="InterPro" id="IPR058792">
    <property type="entry name" value="Beta-barrel_RND_2"/>
</dbReference>
<dbReference type="Pfam" id="PF25954">
    <property type="entry name" value="Beta-barrel_RND_2"/>
    <property type="match status" value="1"/>
</dbReference>
<organism evidence="5 6">
    <name type="scientific">Algoriphagus pacificus</name>
    <dbReference type="NCBI Taxonomy" id="2811234"/>
    <lineage>
        <taxon>Bacteria</taxon>
        <taxon>Pseudomonadati</taxon>
        <taxon>Bacteroidota</taxon>
        <taxon>Cytophagia</taxon>
        <taxon>Cytophagales</taxon>
        <taxon>Cyclobacteriaceae</taxon>
        <taxon>Algoriphagus</taxon>
    </lineage>
</organism>
<evidence type="ECO:0000313" key="6">
    <source>
        <dbReference type="Proteomes" id="UP000664480"/>
    </source>
</evidence>
<evidence type="ECO:0000256" key="2">
    <source>
        <dbReference type="ARBA" id="ARBA00022448"/>
    </source>
</evidence>
<accession>A0ABS3CEK7</accession>
<name>A0ABS3CEK7_9BACT</name>
<evidence type="ECO:0000256" key="1">
    <source>
        <dbReference type="ARBA" id="ARBA00009477"/>
    </source>
</evidence>
<sequence length="386" mass="42999">MEAIKSTFSWGLILILGSLFFVQCSSKTEETATGIDLQSMEGESDQLTLTQAQFDAMDMQWGNMVLKTFSEEVKVQGEIKIPVEGMQDITPFYGGYVSGLKLIEGQQIRKGEVLFYLESPEFVRLQQDYLEASSQLNYLKEEFERQKTLFGEKIASQKGYLKAESEYQTTLARAESLKKQLGMIHVNTDNLTATTIQVKVPVISPISGFVESIFTVPGAYLPSASKAATLINTSHMHIELSVFEKDAIHVEEGQLVSFTMPDMPGQEFQAKVHMVGKAISEQRFIPVHAHLIDESLESKLVPGMFLEAKIKLAPQEGWSLPASSVVNSDGVDYVLVQKASKDNVFNLDKVEVKLGRQNDQLVEIYPNQKLDENSKILVKGGFTLLP</sequence>
<evidence type="ECO:0000259" key="4">
    <source>
        <dbReference type="Pfam" id="PF25954"/>
    </source>
</evidence>
<protein>
    <submittedName>
        <fullName evidence="5">Efflux RND transporter periplasmic adaptor subunit</fullName>
    </submittedName>
</protein>
<feature type="domain" description="CusB-like beta-barrel" evidence="4">
    <location>
        <begin position="238"/>
        <end position="311"/>
    </location>
</feature>
<proteinExistence type="inferred from homology"/>
<gene>
    <name evidence="5" type="ORF">J0A69_08895</name>
</gene>
<keyword evidence="2" id="KW-0813">Transport</keyword>
<dbReference type="Gene3D" id="2.40.50.100">
    <property type="match status" value="1"/>
</dbReference>
<dbReference type="NCBIfam" id="TIGR01730">
    <property type="entry name" value="RND_mfp"/>
    <property type="match status" value="1"/>
</dbReference>
<reference evidence="5 6" key="1">
    <citation type="submission" date="2021-03" db="EMBL/GenBank/DDBJ databases">
        <title>novel species isolated from a fishpond in China.</title>
        <authorList>
            <person name="Lu H."/>
            <person name="Cai Z."/>
        </authorList>
    </citation>
    <scope>NUCLEOTIDE SEQUENCE [LARGE SCALE GENOMIC DNA]</scope>
    <source>
        <strain evidence="5 6">YJ13C</strain>
    </source>
</reference>
<feature type="domain" description="CzcB-like alpha-helical hairpin" evidence="3">
    <location>
        <begin position="125"/>
        <end position="181"/>
    </location>
</feature>
<dbReference type="Gene3D" id="1.10.287.470">
    <property type="entry name" value="Helix hairpin bin"/>
    <property type="match status" value="1"/>
</dbReference>
<evidence type="ECO:0000313" key="5">
    <source>
        <dbReference type="EMBL" id="MBN7815543.1"/>
    </source>
</evidence>
<comment type="caution">
    <text evidence="5">The sequence shown here is derived from an EMBL/GenBank/DDBJ whole genome shotgun (WGS) entry which is preliminary data.</text>
</comment>
<dbReference type="Proteomes" id="UP000664480">
    <property type="component" value="Unassembled WGS sequence"/>
</dbReference>
<dbReference type="InterPro" id="IPR006143">
    <property type="entry name" value="RND_pump_MFP"/>
</dbReference>
<evidence type="ECO:0000259" key="3">
    <source>
        <dbReference type="Pfam" id="PF25893"/>
    </source>
</evidence>
<dbReference type="Gene3D" id="2.40.420.20">
    <property type="match status" value="1"/>
</dbReference>
<dbReference type="PANTHER" id="PTHR30097">
    <property type="entry name" value="CATION EFFLUX SYSTEM PROTEIN CUSB"/>
    <property type="match status" value="1"/>
</dbReference>
<dbReference type="EMBL" id="JAFKCU010000002">
    <property type="protein sequence ID" value="MBN7815543.1"/>
    <property type="molecule type" value="Genomic_DNA"/>
</dbReference>
<dbReference type="Pfam" id="PF25893">
    <property type="entry name" value="HH_CzcB"/>
    <property type="match status" value="1"/>
</dbReference>
<dbReference type="InterPro" id="IPR058648">
    <property type="entry name" value="HH_CzcB-like"/>
</dbReference>
<dbReference type="InterPro" id="IPR051909">
    <property type="entry name" value="MFP_Cation_Efflux"/>
</dbReference>
<keyword evidence="6" id="KW-1185">Reference proteome</keyword>
<dbReference type="PANTHER" id="PTHR30097:SF4">
    <property type="entry name" value="SLR6042 PROTEIN"/>
    <property type="match status" value="1"/>
</dbReference>
<comment type="similarity">
    <text evidence="1">Belongs to the membrane fusion protein (MFP) (TC 8.A.1) family.</text>
</comment>
<dbReference type="SUPFAM" id="SSF111369">
    <property type="entry name" value="HlyD-like secretion proteins"/>
    <property type="match status" value="1"/>
</dbReference>
<dbReference type="Gene3D" id="2.40.30.170">
    <property type="match status" value="1"/>
</dbReference>